<sequence>MDYRSFFVWSIAPMIFLATEKILDQREVGIGWVCAIERTNNIKLSDLTEINTESVQIMQNRAITISSRC</sequence>
<gene>
    <name evidence="1" type="ORF">CP500_011025</name>
</gene>
<evidence type="ECO:0000313" key="1">
    <source>
        <dbReference type="EMBL" id="PHX55398.1"/>
    </source>
</evidence>
<name>A0A2G4F0Y1_9CYAN</name>
<protein>
    <submittedName>
        <fullName evidence="1">Uncharacterized protein</fullName>
    </submittedName>
</protein>
<accession>A0A2G4F0Y1</accession>
<proteinExistence type="predicted"/>
<comment type="caution">
    <text evidence="1">The sequence shown here is derived from an EMBL/GenBank/DDBJ whole genome shotgun (WGS) entry which is preliminary data.</text>
</comment>
<evidence type="ECO:0000313" key="2">
    <source>
        <dbReference type="Proteomes" id="UP000226442"/>
    </source>
</evidence>
<organism evidence="1 2">
    <name type="scientific">Tychonema bourrellyi FEM_GT703</name>
    <dbReference type="NCBI Taxonomy" id="2040638"/>
    <lineage>
        <taxon>Bacteria</taxon>
        <taxon>Bacillati</taxon>
        <taxon>Cyanobacteriota</taxon>
        <taxon>Cyanophyceae</taxon>
        <taxon>Oscillatoriophycideae</taxon>
        <taxon>Oscillatoriales</taxon>
        <taxon>Microcoleaceae</taxon>
        <taxon>Tychonema</taxon>
    </lineage>
</organism>
<dbReference type="EMBL" id="NXIB02000054">
    <property type="protein sequence ID" value="PHX55398.1"/>
    <property type="molecule type" value="Genomic_DNA"/>
</dbReference>
<keyword evidence="2" id="KW-1185">Reference proteome</keyword>
<reference evidence="1" key="1">
    <citation type="submission" date="2017-10" db="EMBL/GenBank/DDBJ databases">
        <title>Draft genome sequence of the planktic cyanobacteria Tychonema bourrellyi isolated from alpine lentic freshwater.</title>
        <authorList>
            <person name="Tett A."/>
            <person name="Armanini F."/>
            <person name="Asnicar F."/>
            <person name="Boscaini A."/>
            <person name="Pasolli E."/>
            <person name="Zolfo M."/>
            <person name="Donati C."/>
            <person name="Salmaso N."/>
            <person name="Segata N."/>
        </authorList>
    </citation>
    <scope>NUCLEOTIDE SEQUENCE</scope>
    <source>
        <strain evidence="1">FEM_GT703</strain>
    </source>
</reference>
<dbReference type="Proteomes" id="UP000226442">
    <property type="component" value="Unassembled WGS sequence"/>
</dbReference>
<dbReference type="AlphaFoldDB" id="A0A2G4F0Y1"/>